<proteinExistence type="predicted"/>
<dbReference type="Proteomes" id="UP000257109">
    <property type="component" value="Unassembled WGS sequence"/>
</dbReference>
<sequence>MVRDEKHGTPGTGTYMNLGGGGGCTGLQFCGQEGGGGDGGGGGGGDGGGGGGGDRQGGGGGGGSCSTQVFPQGHDPHLISVSAGGGNTGWSNFLEDVMASSTEYENEMNIRNNTIF</sequence>
<name>A0A371EXF0_MUCPR</name>
<dbReference type="PROSITE" id="PS51257">
    <property type="entry name" value="PROKAR_LIPOPROTEIN"/>
    <property type="match status" value="1"/>
</dbReference>
<organism evidence="2 3">
    <name type="scientific">Mucuna pruriens</name>
    <name type="common">Velvet bean</name>
    <name type="synonym">Dolichos pruriens</name>
    <dbReference type="NCBI Taxonomy" id="157652"/>
    <lineage>
        <taxon>Eukaryota</taxon>
        <taxon>Viridiplantae</taxon>
        <taxon>Streptophyta</taxon>
        <taxon>Embryophyta</taxon>
        <taxon>Tracheophyta</taxon>
        <taxon>Spermatophyta</taxon>
        <taxon>Magnoliopsida</taxon>
        <taxon>eudicotyledons</taxon>
        <taxon>Gunneridae</taxon>
        <taxon>Pentapetalae</taxon>
        <taxon>rosids</taxon>
        <taxon>fabids</taxon>
        <taxon>Fabales</taxon>
        <taxon>Fabaceae</taxon>
        <taxon>Papilionoideae</taxon>
        <taxon>50 kb inversion clade</taxon>
        <taxon>NPAAA clade</taxon>
        <taxon>indigoferoid/millettioid clade</taxon>
        <taxon>Phaseoleae</taxon>
        <taxon>Mucuna</taxon>
    </lineage>
</organism>
<feature type="compositionally biased region" description="Gly residues" evidence="1">
    <location>
        <begin position="32"/>
        <end position="64"/>
    </location>
</feature>
<accession>A0A371EXF0</accession>
<evidence type="ECO:0000313" key="2">
    <source>
        <dbReference type="EMBL" id="RDX70689.1"/>
    </source>
</evidence>
<comment type="caution">
    <text evidence="2">The sequence shown here is derived from an EMBL/GenBank/DDBJ whole genome shotgun (WGS) entry which is preliminary data.</text>
</comment>
<feature type="region of interest" description="Disordered" evidence="1">
    <location>
        <begin position="29"/>
        <end position="87"/>
    </location>
</feature>
<gene>
    <name evidence="2" type="ORF">CR513_50043</name>
</gene>
<dbReference type="OrthoDB" id="10577673at2759"/>
<evidence type="ECO:0000313" key="3">
    <source>
        <dbReference type="Proteomes" id="UP000257109"/>
    </source>
</evidence>
<dbReference type="EMBL" id="QJKJ01011606">
    <property type="protein sequence ID" value="RDX70689.1"/>
    <property type="molecule type" value="Genomic_DNA"/>
</dbReference>
<evidence type="ECO:0000256" key="1">
    <source>
        <dbReference type="SAM" id="MobiDB-lite"/>
    </source>
</evidence>
<keyword evidence="3" id="KW-1185">Reference proteome</keyword>
<protein>
    <submittedName>
        <fullName evidence="2">Uncharacterized protein</fullName>
    </submittedName>
</protein>
<feature type="non-terminal residue" evidence="2">
    <location>
        <position position="1"/>
    </location>
</feature>
<dbReference type="AlphaFoldDB" id="A0A371EXF0"/>
<reference evidence="2" key="1">
    <citation type="submission" date="2018-05" db="EMBL/GenBank/DDBJ databases">
        <title>Draft genome of Mucuna pruriens seed.</title>
        <authorList>
            <person name="Nnadi N.E."/>
            <person name="Vos R."/>
            <person name="Hasami M.H."/>
            <person name="Devisetty U.K."/>
            <person name="Aguiy J.C."/>
        </authorList>
    </citation>
    <scope>NUCLEOTIDE SEQUENCE [LARGE SCALE GENOMIC DNA]</scope>
    <source>
        <strain evidence="2">JCA_2017</strain>
    </source>
</reference>